<reference evidence="3" key="1">
    <citation type="journal article" date="2020" name="Stud. Mycol.">
        <title>101 Dothideomycetes genomes: A test case for predicting lifestyles and emergence of pathogens.</title>
        <authorList>
            <person name="Haridas S."/>
            <person name="Albert R."/>
            <person name="Binder M."/>
            <person name="Bloem J."/>
            <person name="LaButti K."/>
            <person name="Salamov A."/>
            <person name="Andreopoulos B."/>
            <person name="Baker S."/>
            <person name="Barry K."/>
            <person name="Bills G."/>
            <person name="Bluhm B."/>
            <person name="Cannon C."/>
            <person name="Castanera R."/>
            <person name="Culley D."/>
            <person name="Daum C."/>
            <person name="Ezra D."/>
            <person name="Gonzalez J."/>
            <person name="Henrissat B."/>
            <person name="Kuo A."/>
            <person name="Liang C."/>
            <person name="Lipzen A."/>
            <person name="Lutzoni F."/>
            <person name="Magnuson J."/>
            <person name="Mondo S."/>
            <person name="Nolan M."/>
            <person name="Ohm R."/>
            <person name="Pangilinan J."/>
            <person name="Park H.-J."/>
            <person name="Ramirez L."/>
            <person name="Alfaro M."/>
            <person name="Sun H."/>
            <person name="Tritt A."/>
            <person name="Yoshinaga Y."/>
            <person name="Zwiers L.-H."/>
            <person name="Turgeon B."/>
            <person name="Goodwin S."/>
            <person name="Spatafora J."/>
            <person name="Crous P."/>
            <person name="Grigoriev I."/>
        </authorList>
    </citation>
    <scope>NUCLEOTIDE SEQUENCE [LARGE SCALE GENOMIC DNA]</scope>
    <source>
        <strain evidence="3">CECT 20119</strain>
    </source>
</reference>
<sequence>MESASSGPWSVLRYLGGWGHSRGPGRFMIQMLLFGTGTASVLGFVVSMIAASFYDTAALPFMVSSIIGFGVGCVNYYRASLARAMIDLDRYPTLLRLSLDSEFPTQRFDLRPQGYFTSRNFDRTWQDRSRLLVGWLSAGDNIAAIRSRKEQDYVDRGGETISEKRSHAA</sequence>
<gene>
    <name evidence="2" type="ORF">BDZ85DRAFT_2325</name>
</gene>
<protein>
    <submittedName>
        <fullName evidence="2">Uncharacterized protein</fullName>
    </submittedName>
</protein>
<organism evidence="2 3">
    <name type="scientific">Elsinoe ampelina</name>
    <dbReference type="NCBI Taxonomy" id="302913"/>
    <lineage>
        <taxon>Eukaryota</taxon>
        <taxon>Fungi</taxon>
        <taxon>Dikarya</taxon>
        <taxon>Ascomycota</taxon>
        <taxon>Pezizomycotina</taxon>
        <taxon>Dothideomycetes</taxon>
        <taxon>Dothideomycetidae</taxon>
        <taxon>Myriangiales</taxon>
        <taxon>Elsinoaceae</taxon>
        <taxon>Elsinoe</taxon>
    </lineage>
</organism>
<name>A0A6A6GP00_9PEZI</name>
<keyword evidence="3" id="KW-1185">Reference proteome</keyword>
<keyword evidence="1" id="KW-0472">Membrane</keyword>
<dbReference type="OrthoDB" id="5403641at2759"/>
<dbReference type="AlphaFoldDB" id="A0A6A6GP00"/>
<feature type="transmembrane region" description="Helical" evidence="1">
    <location>
        <begin position="31"/>
        <end position="51"/>
    </location>
</feature>
<proteinExistence type="predicted"/>
<keyword evidence="1" id="KW-1133">Transmembrane helix</keyword>
<feature type="transmembrane region" description="Helical" evidence="1">
    <location>
        <begin position="57"/>
        <end position="77"/>
    </location>
</feature>
<dbReference type="Proteomes" id="UP000799538">
    <property type="component" value="Unassembled WGS sequence"/>
</dbReference>
<evidence type="ECO:0000313" key="3">
    <source>
        <dbReference type="Proteomes" id="UP000799538"/>
    </source>
</evidence>
<accession>A0A6A6GP00</accession>
<dbReference type="EMBL" id="ML992501">
    <property type="protein sequence ID" value="KAF2227348.1"/>
    <property type="molecule type" value="Genomic_DNA"/>
</dbReference>
<evidence type="ECO:0000313" key="2">
    <source>
        <dbReference type="EMBL" id="KAF2227348.1"/>
    </source>
</evidence>
<keyword evidence="1" id="KW-0812">Transmembrane</keyword>
<evidence type="ECO:0000256" key="1">
    <source>
        <dbReference type="SAM" id="Phobius"/>
    </source>
</evidence>